<reference evidence="2" key="1">
    <citation type="submission" date="2014-04" db="EMBL/GenBank/DDBJ databases">
        <title>Evolutionary Origins and Diversification of the Mycorrhizal Mutualists.</title>
        <authorList>
            <consortium name="DOE Joint Genome Institute"/>
            <consortium name="Mycorrhizal Genomics Consortium"/>
            <person name="Kohler A."/>
            <person name="Kuo A."/>
            <person name="Nagy L.G."/>
            <person name="Floudas D."/>
            <person name="Copeland A."/>
            <person name="Barry K.W."/>
            <person name="Cichocki N."/>
            <person name="Veneault-Fourrey C."/>
            <person name="LaButti K."/>
            <person name="Lindquist E.A."/>
            <person name="Lipzen A."/>
            <person name="Lundell T."/>
            <person name="Morin E."/>
            <person name="Murat C."/>
            <person name="Riley R."/>
            <person name="Ohm R."/>
            <person name="Sun H."/>
            <person name="Tunlid A."/>
            <person name="Henrissat B."/>
            <person name="Grigoriev I.V."/>
            <person name="Hibbett D.S."/>
            <person name="Martin F."/>
        </authorList>
    </citation>
    <scope>NUCLEOTIDE SEQUENCE [LARGE SCALE GENOMIC DNA]</scope>
    <source>
        <strain evidence="2">FD-334 SS-4</strain>
    </source>
</reference>
<organism evidence="1 2">
    <name type="scientific">Hypholoma sublateritium (strain FD-334 SS-4)</name>
    <dbReference type="NCBI Taxonomy" id="945553"/>
    <lineage>
        <taxon>Eukaryota</taxon>
        <taxon>Fungi</taxon>
        <taxon>Dikarya</taxon>
        <taxon>Basidiomycota</taxon>
        <taxon>Agaricomycotina</taxon>
        <taxon>Agaricomycetes</taxon>
        <taxon>Agaricomycetidae</taxon>
        <taxon>Agaricales</taxon>
        <taxon>Agaricineae</taxon>
        <taxon>Strophariaceae</taxon>
        <taxon>Hypholoma</taxon>
    </lineage>
</organism>
<evidence type="ECO:0000313" key="1">
    <source>
        <dbReference type="EMBL" id="KJA14268.1"/>
    </source>
</evidence>
<dbReference type="Proteomes" id="UP000054270">
    <property type="component" value="Unassembled WGS sequence"/>
</dbReference>
<accession>A0A0D2LTW3</accession>
<sequence>MPAPCHLSCGRSTHTVHISARRRAQPAACPAIHNRSRAAHGPFSWILAPTAVAWLRSAARAPSFRAMRIPPGPYRHRSYLASQWRKHSVDQTSSAGDVFTGARAASVSVCRRLRWLPHSAMSVSRRIGARVPVRLDNMSTTCGATTAWIGIDIP</sequence>
<evidence type="ECO:0000313" key="2">
    <source>
        <dbReference type="Proteomes" id="UP000054270"/>
    </source>
</evidence>
<gene>
    <name evidence="1" type="ORF">HYPSUDRAFT_208860</name>
</gene>
<protein>
    <submittedName>
        <fullName evidence="1">Uncharacterized protein</fullName>
    </submittedName>
</protein>
<proteinExistence type="predicted"/>
<dbReference type="EMBL" id="KN817687">
    <property type="protein sequence ID" value="KJA14268.1"/>
    <property type="molecule type" value="Genomic_DNA"/>
</dbReference>
<dbReference type="AlphaFoldDB" id="A0A0D2LTW3"/>
<name>A0A0D2LTW3_HYPSF</name>
<keyword evidence="2" id="KW-1185">Reference proteome</keyword>